<sequence length="63" mass="7133">MNGIIAQIERIEKYCFAERGASALRAKLAKLLGCSLRCASDELPLVESARLWHSFYCIIPSRY</sequence>
<dbReference type="AlphaFoldDB" id="A0A2H3IVX9"/>
<organism evidence="1 2">
    <name type="scientific">Wolfiporia cocos (strain MD-104)</name>
    <name type="common">Brown rot fungus</name>
    <dbReference type="NCBI Taxonomy" id="742152"/>
    <lineage>
        <taxon>Eukaryota</taxon>
        <taxon>Fungi</taxon>
        <taxon>Dikarya</taxon>
        <taxon>Basidiomycota</taxon>
        <taxon>Agaricomycotina</taxon>
        <taxon>Agaricomycetes</taxon>
        <taxon>Polyporales</taxon>
        <taxon>Phaeolaceae</taxon>
        <taxon>Wolfiporia</taxon>
    </lineage>
</organism>
<keyword evidence="2" id="KW-1185">Reference proteome</keyword>
<name>A0A2H3IVX9_WOLCO</name>
<accession>A0A2H3IVX9</accession>
<reference evidence="1 2" key="1">
    <citation type="journal article" date="2012" name="Science">
        <title>The Paleozoic origin of enzymatic lignin decomposition reconstructed from 31 fungal genomes.</title>
        <authorList>
            <person name="Floudas D."/>
            <person name="Binder M."/>
            <person name="Riley R."/>
            <person name="Barry K."/>
            <person name="Blanchette R.A."/>
            <person name="Henrissat B."/>
            <person name="Martinez A.T."/>
            <person name="Otillar R."/>
            <person name="Spatafora J.W."/>
            <person name="Yadav J.S."/>
            <person name="Aerts A."/>
            <person name="Benoit I."/>
            <person name="Boyd A."/>
            <person name="Carlson A."/>
            <person name="Copeland A."/>
            <person name="Coutinho P.M."/>
            <person name="de Vries R.P."/>
            <person name="Ferreira P."/>
            <person name="Findley K."/>
            <person name="Foster B."/>
            <person name="Gaskell J."/>
            <person name="Glotzer D."/>
            <person name="Gorecki P."/>
            <person name="Heitman J."/>
            <person name="Hesse C."/>
            <person name="Hori C."/>
            <person name="Igarashi K."/>
            <person name="Jurgens J.A."/>
            <person name="Kallen N."/>
            <person name="Kersten P."/>
            <person name="Kohler A."/>
            <person name="Kuees U."/>
            <person name="Kumar T.K.A."/>
            <person name="Kuo A."/>
            <person name="LaButti K."/>
            <person name="Larrondo L.F."/>
            <person name="Lindquist E."/>
            <person name="Ling A."/>
            <person name="Lombard V."/>
            <person name="Lucas S."/>
            <person name="Lundell T."/>
            <person name="Martin R."/>
            <person name="McLaughlin D.J."/>
            <person name="Morgenstern I."/>
            <person name="Morin E."/>
            <person name="Murat C."/>
            <person name="Nagy L.G."/>
            <person name="Nolan M."/>
            <person name="Ohm R.A."/>
            <person name="Patyshakuliyeva A."/>
            <person name="Rokas A."/>
            <person name="Ruiz-Duenas F.J."/>
            <person name="Sabat G."/>
            <person name="Salamov A."/>
            <person name="Samejima M."/>
            <person name="Schmutz J."/>
            <person name="Slot J.C."/>
            <person name="St John F."/>
            <person name="Stenlid J."/>
            <person name="Sun H."/>
            <person name="Sun S."/>
            <person name="Syed K."/>
            <person name="Tsang A."/>
            <person name="Wiebenga A."/>
            <person name="Young D."/>
            <person name="Pisabarro A."/>
            <person name="Eastwood D.C."/>
            <person name="Martin F."/>
            <person name="Cullen D."/>
            <person name="Grigoriev I.V."/>
            <person name="Hibbett D.S."/>
        </authorList>
    </citation>
    <scope>NUCLEOTIDE SEQUENCE [LARGE SCALE GENOMIC DNA]</scope>
    <source>
        <strain evidence="1 2">MD-104</strain>
    </source>
</reference>
<evidence type="ECO:0000313" key="2">
    <source>
        <dbReference type="Proteomes" id="UP000218811"/>
    </source>
</evidence>
<proteinExistence type="predicted"/>
<dbReference type="Proteomes" id="UP000218811">
    <property type="component" value="Unassembled WGS sequence"/>
</dbReference>
<evidence type="ECO:0000313" key="1">
    <source>
        <dbReference type="EMBL" id="PCH34150.1"/>
    </source>
</evidence>
<protein>
    <submittedName>
        <fullName evidence="1">Uncharacterized protein</fullName>
    </submittedName>
</protein>
<dbReference type="EMBL" id="KB467831">
    <property type="protein sequence ID" value="PCH34150.1"/>
    <property type="molecule type" value="Genomic_DNA"/>
</dbReference>
<gene>
    <name evidence="1" type="ORF">WOLCODRAFT_160643</name>
</gene>